<reference evidence="11 12" key="1">
    <citation type="submission" date="2019-02" db="EMBL/GenBank/DDBJ databases">
        <title>Halonotius sp. a new haloqrchaeon isolated from saline water.</title>
        <authorList>
            <person name="Duran-Viseras A."/>
            <person name="Sanchez-Porro C."/>
            <person name="Ventosa A."/>
        </authorList>
    </citation>
    <scope>NUCLEOTIDE SEQUENCE [LARGE SCALE GENOMIC DNA]</scope>
    <source>
        <strain evidence="11 12">F9-27</strain>
    </source>
</reference>
<dbReference type="GO" id="GO:0003755">
    <property type="term" value="F:peptidyl-prolyl cis-trans isomerase activity"/>
    <property type="evidence" value="ECO:0007669"/>
    <property type="project" value="UniProtKB-UniRule"/>
</dbReference>
<dbReference type="AlphaFoldDB" id="A0A544QLG0"/>
<dbReference type="RefSeq" id="WP_142444002.1">
    <property type="nucleotide sequence ID" value="NZ_SESI01000003.1"/>
</dbReference>
<keyword evidence="6" id="KW-0143">Chaperone</keyword>
<comment type="caution">
    <text evidence="11">The sequence shown here is derived from an EMBL/GenBank/DDBJ whole genome shotgun (WGS) entry which is preliminary data.</text>
</comment>
<dbReference type="Proteomes" id="UP000315385">
    <property type="component" value="Unassembled WGS sequence"/>
</dbReference>
<evidence type="ECO:0000256" key="6">
    <source>
        <dbReference type="ARBA" id="ARBA00023186"/>
    </source>
</evidence>
<evidence type="ECO:0000256" key="8">
    <source>
        <dbReference type="PROSITE-ProRule" id="PRU00277"/>
    </source>
</evidence>
<dbReference type="PANTHER" id="PTHR47861">
    <property type="entry name" value="FKBP-TYPE PEPTIDYL-PROLYL CIS-TRANS ISOMERASE SLYD"/>
    <property type="match status" value="1"/>
</dbReference>
<evidence type="ECO:0000256" key="3">
    <source>
        <dbReference type="ARBA" id="ARBA00006577"/>
    </source>
</evidence>
<comment type="similarity">
    <text evidence="3 9">Belongs to the FKBP-type PPIase family.</text>
</comment>
<keyword evidence="12" id="KW-1185">Reference proteome</keyword>
<protein>
    <recommendedName>
        <fullName evidence="9">Peptidyl-prolyl cis-trans isomerase</fullName>
        <ecNumber evidence="9">5.2.1.8</ecNumber>
    </recommendedName>
</protein>
<dbReference type="SUPFAM" id="SSF54534">
    <property type="entry name" value="FKBP-like"/>
    <property type="match status" value="1"/>
</dbReference>
<evidence type="ECO:0000256" key="5">
    <source>
        <dbReference type="ARBA" id="ARBA00023110"/>
    </source>
</evidence>
<accession>A0A544QLG0</accession>
<evidence type="ECO:0000313" key="12">
    <source>
        <dbReference type="Proteomes" id="UP000315385"/>
    </source>
</evidence>
<dbReference type="InterPro" id="IPR001179">
    <property type="entry name" value="PPIase_FKBP_dom"/>
</dbReference>
<dbReference type="GO" id="GO:0005737">
    <property type="term" value="C:cytoplasm"/>
    <property type="evidence" value="ECO:0007669"/>
    <property type="project" value="UniProtKB-SubCell"/>
</dbReference>
<comment type="subcellular location">
    <subcellularLocation>
        <location evidence="2">Cytoplasm</location>
    </subcellularLocation>
</comment>
<dbReference type="EC" id="5.2.1.8" evidence="9"/>
<dbReference type="EMBL" id="SESI01000003">
    <property type="protein sequence ID" value="TQQ79412.1"/>
    <property type="molecule type" value="Genomic_DNA"/>
</dbReference>
<dbReference type="Gene3D" id="3.10.50.40">
    <property type="match status" value="1"/>
</dbReference>
<comment type="catalytic activity">
    <reaction evidence="1 8 9">
        <text>[protein]-peptidylproline (omega=180) = [protein]-peptidylproline (omega=0)</text>
        <dbReference type="Rhea" id="RHEA:16237"/>
        <dbReference type="Rhea" id="RHEA-COMP:10747"/>
        <dbReference type="Rhea" id="RHEA-COMP:10748"/>
        <dbReference type="ChEBI" id="CHEBI:83833"/>
        <dbReference type="ChEBI" id="CHEBI:83834"/>
        <dbReference type="EC" id="5.2.1.8"/>
    </reaction>
</comment>
<dbReference type="PROSITE" id="PS50059">
    <property type="entry name" value="FKBP_PPIASE"/>
    <property type="match status" value="1"/>
</dbReference>
<dbReference type="PANTHER" id="PTHR47861:SF3">
    <property type="entry name" value="FKBP-TYPE PEPTIDYL-PROLYL CIS-TRANS ISOMERASE SLYD"/>
    <property type="match status" value="1"/>
</dbReference>
<dbReference type="Pfam" id="PF00254">
    <property type="entry name" value="FKBP_C"/>
    <property type="match status" value="1"/>
</dbReference>
<evidence type="ECO:0000259" key="10">
    <source>
        <dbReference type="PROSITE" id="PS50059"/>
    </source>
</evidence>
<keyword evidence="5 8" id="KW-0697">Rotamase</keyword>
<dbReference type="OrthoDB" id="8615at2157"/>
<sequence>MTIEAGDKVVIEYVGRTDEGTVFDTSREAVATESGLAEAQPDREFSPLTVSVGAGEVITGIEEALPGLAEGDTESIEVPPERGYGEWSEEHVQEYSTDELTATLGGQRPEVGQYVETEQGAAAEITAVDDDISKVDFNPPLAGETLHFEIEVLAVNEQSTTE</sequence>
<feature type="domain" description="PPIase FKBP-type" evidence="10">
    <location>
        <begin position="6"/>
        <end position="86"/>
    </location>
</feature>
<organism evidence="11 12">
    <name type="scientific">Halonotius roseus</name>
    <dbReference type="NCBI Taxonomy" id="2511997"/>
    <lineage>
        <taxon>Archaea</taxon>
        <taxon>Methanobacteriati</taxon>
        <taxon>Methanobacteriota</taxon>
        <taxon>Stenosarchaea group</taxon>
        <taxon>Halobacteria</taxon>
        <taxon>Halobacteriales</taxon>
        <taxon>Haloferacaceae</taxon>
        <taxon>Halonotius</taxon>
    </lineage>
</organism>
<evidence type="ECO:0000256" key="9">
    <source>
        <dbReference type="RuleBase" id="RU003915"/>
    </source>
</evidence>
<evidence type="ECO:0000313" key="11">
    <source>
        <dbReference type="EMBL" id="TQQ79412.1"/>
    </source>
</evidence>
<evidence type="ECO:0000256" key="1">
    <source>
        <dbReference type="ARBA" id="ARBA00000971"/>
    </source>
</evidence>
<evidence type="ECO:0000256" key="7">
    <source>
        <dbReference type="ARBA" id="ARBA00023235"/>
    </source>
</evidence>
<dbReference type="GO" id="GO:0042026">
    <property type="term" value="P:protein refolding"/>
    <property type="evidence" value="ECO:0007669"/>
    <property type="project" value="UniProtKB-ARBA"/>
</dbReference>
<name>A0A544QLG0_9EURY</name>
<dbReference type="InterPro" id="IPR046357">
    <property type="entry name" value="PPIase_dom_sf"/>
</dbReference>
<keyword evidence="4" id="KW-0963">Cytoplasm</keyword>
<evidence type="ECO:0000256" key="2">
    <source>
        <dbReference type="ARBA" id="ARBA00004496"/>
    </source>
</evidence>
<keyword evidence="7 8" id="KW-0413">Isomerase</keyword>
<evidence type="ECO:0000256" key="4">
    <source>
        <dbReference type="ARBA" id="ARBA00022490"/>
    </source>
</evidence>
<gene>
    <name evidence="11" type="ORF">EWF95_10355</name>
</gene>
<proteinExistence type="inferred from homology"/>